<dbReference type="Proteomes" id="UP000030021">
    <property type="component" value="Unassembled WGS sequence"/>
</dbReference>
<feature type="transmembrane region" description="Helical" evidence="1">
    <location>
        <begin position="203"/>
        <end position="225"/>
    </location>
</feature>
<feature type="transmembrane region" description="Helical" evidence="1">
    <location>
        <begin position="155"/>
        <end position="175"/>
    </location>
</feature>
<dbReference type="PATRIC" id="fig|1288298.3.peg.3023"/>
<feature type="transmembrane region" description="Helical" evidence="1">
    <location>
        <begin position="27"/>
        <end position="52"/>
    </location>
</feature>
<feature type="transmembrane region" description="Helical" evidence="1">
    <location>
        <begin position="381"/>
        <end position="403"/>
    </location>
</feature>
<dbReference type="InterPro" id="IPR005625">
    <property type="entry name" value="PepSY-ass_TM"/>
</dbReference>
<dbReference type="RefSeq" id="WP_037268613.1">
    <property type="nucleotide sequence ID" value="NZ_KN293975.1"/>
</dbReference>
<evidence type="ECO:0000256" key="1">
    <source>
        <dbReference type="SAM" id="Phobius"/>
    </source>
</evidence>
<dbReference type="AlphaFoldDB" id="A0A0A0HID8"/>
<dbReference type="PANTHER" id="PTHR34219">
    <property type="entry name" value="IRON-REGULATED INNER MEMBRANE PROTEIN-RELATED"/>
    <property type="match status" value="1"/>
</dbReference>
<sequence length="469" mass="51531">MTSIDPTYAPAQARTGVNKFYFAAWRWHFYAGLFVIPFFCILAVTGMMMLWISWVDGRDGERTPVVPQEMALAVSQQADAAVAAIPGGTLKQYVAPRRDDLAAIFRVDLEGDANMVVVDPYTAKVLEIFPRRSGWYDFADGIHSNLMLGVTGDRMLEIAASLGMVLIATGLYMWWPREAGWRAALIPSFGRGRALWRSLHGVLGFWISIVLAFFLVSGLAWAGIWGEKMVQAWSQFPAEKWDNVPLSDDIHASMNHDRKEVPWALELTPMPASGSHAGHEGVGTEGGTVVDIDTLDALAREIGFDARYQLNLPNGETGVWTINRDSMNTDDTDPTSDRTVHVDQYTGNILADVRYEDYSLAGKAMAVGIALHMGTMGLWSVLANTVFCLSVIFLCVSSVVMWWKRRPVGAGGRLAAPPLPRDMPMWQGAVLVGIAVSLAFPMAGLTLITVLALDALVLSRLPMLRRLVN</sequence>
<dbReference type="Pfam" id="PF03929">
    <property type="entry name" value="PepSY_TM"/>
    <property type="match status" value="1"/>
</dbReference>
<dbReference type="PANTHER" id="PTHR34219:SF1">
    <property type="entry name" value="PEPSY DOMAIN-CONTAINING PROTEIN"/>
    <property type="match status" value="1"/>
</dbReference>
<evidence type="ECO:0000313" key="3">
    <source>
        <dbReference type="Proteomes" id="UP000030021"/>
    </source>
</evidence>
<dbReference type="OrthoDB" id="9791166at2"/>
<keyword evidence="1" id="KW-1133">Transmembrane helix</keyword>
<dbReference type="eggNOG" id="COG3182">
    <property type="taxonomic scope" value="Bacteria"/>
</dbReference>
<comment type="caution">
    <text evidence="2">The sequence shown here is derived from an EMBL/GenBank/DDBJ whole genome shotgun (WGS) entry which is preliminary data.</text>
</comment>
<dbReference type="HOGENOM" id="CLU_031962_3_2_5"/>
<dbReference type="STRING" id="215743.ROSMUCSMR3_03653"/>
<keyword evidence="1" id="KW-0812">Transmembrane</keyword>
<keyword evidence="1" id="KW-0472">Membrane</keyword>
<protein>
    <submittedName>
        <fullName evidence="2">Putative iron-regulated membrane protein</fullName>
    </submittedName>
</protein>
<evidence type="ECO:0000313" key="2">
    <source>
        <dbReference type="EMBL" id="KGM86716.1"/>
    </source>
</evidence>
<dbReference type="EMBL" id="AONH01000016">
    <property type="protein sequence ID" value="KGM86716.1"/>
    <property type="molecule type" value="Genomic_DNA"/>
</dbReference>
<reference evidence="2 3" key="1">
    <citation type="submission" date="2013-01" db="EMBL/GenBank/DDBJ databases">
        <authorList>
            <person name="Fiebig A."/>
            <person name="Goeker M."/>
            <person name="Klenk H.-P.P."/>
        </authorList>
    </citation>
    <scope>NUCLEOTIDE SEQUENCE [LARGE SCALE GENOMIC DNA]</scope>
    <source>
        <strain evidence="2 3">DSM 17069</strain>
    </source>
</reference>
<accession>A0A0A0HID8</accession>
<proteinExistence type="predicted"/>
<organism evidence="2 3">
    <name type="scientific">Roseovarius mucosus DSM 17069</name>
    <dbReference type="NCBI Taxonomy" id="1288298"/>
    <lineage>
        <taxon>Bacteria</taxon>
        <taxon>Pseudomonadati</taxon>
        <taxon>Pseudomonadota</taxon>
        <taxon>Alphaproteobacteria</taxon>
        <taxon>Rhodobacterales</taxon>
        <taxon>Roseobacteraceae</taxon>
        <taxon>Roseovarius</taxon>
    </lineage>
</organism>
<feature type="transmembrane region" description="Helical" evidence="1">
    <location>
        <begin position="429"/>
        <end position="457"/>
    </location>
</feature>
<name>A0A0A0HID8_9RHOB</name>
<gene>
    <name evidence="2" type="ORF">rosmuc_03009</name>
</gene>